<dbReference type="EMBL" id="CAXDID020000035">
    <property type="protein sequence ID" value="CAL5996473.1"/>
    <property type="molecule type" value="Genomic_DNA"/>
</dbReference>
<evidence type="ECO:0000313" key="6">
    <source>
        <dbReference type="EMBL" id="CAL6077048.1"/>
    </source>
</evidence>
<sequence>MNQQQLDSRLKELSEKLQRSMNAGDYTAAGQIQNQIKELKASFRIDNSTDLNSEHEAYVKAINEAYADEEKSFNAQWERRLDEFNQNAASKMNELKKDLEDKLKQLDEKFIQRPIRFSSSVLTLRDQEVRLAKNQRFEEAKAVQREADQIEQKEIQEHQQMQQVSKEQQKLELFRFYEKQAKALMTKIEAGRSDILQKWASDMDKLDKHHEAMIKAEDVRFLKARQPREILDMSIKLDSNRLKAIKSPVAQYIQQQGAMVDGSQLGASMGPIVSKVQGLVKLK</sequence>
<dbReference type="PANTHER" id="PTHR47026">
    <property type="entry name" value="PIGMENTOSA GTPASE REGULATOR-LIKE PROTEIN, PUTATIVE-RELATED"/>
    <property type="match status" value="1"/>
</dbReference>
<evidence type="ECO:0000313" key="7">
    <source>
        <dbReference type="EMBL" id="CAL6084784.1"/>
    </source>
</evidence>
<evidence type="ECO:0000313" key="5">
    <source>
        <dbReference type="EMBL" id="CAL5996473.1"/>
    </source>
</evidence>
<proteinExistence type="predicted"/>
<dbReference type="EMBL" id="CAXDID020000323">
    <property type="protein sequence ID" value="CAL6077048.1"/>
    <property type="molecule type" value="Genomic_DNA"/>
</dbReference>
<evidence type="ECO:0000313" key="8">
    <source>
        <dbReference type="Proteomes" id="UP001642409"/>
    </source>
</evidence>
<keyword evidence="1" id="KW-0175">Coiled coil</keyword>
<accession>A0AA86PV16</accession>
<comment type="caution">
    <text evidence="3">The sequence shown here is derived from an EMBL/GenBank/DDBJ whole genome shotgun (WGS) entry which is preliminary data.</text>
</comment>
<evidence type="ECO:0000313" key="4">
    <source>
        <dbReference type="EMBL" id="CAI9964047.1"/>
    </source>
</evidence>
<dbReference type="Proteomes" id="UP001642409">
    <property type="component" value="Unassembled WGS sequence"/>
</dbReference>
<gene>
    <name evidence="5" type="ORF">HINF_LOCUS14777</name>
    <name evidence="3" type="ORF">HINF_LOCUS32981</name>
    <name evidence="2" type="ORF">HINF_LOCUS3721</name>
    <name evidence="4" type="ORF">HINF_LOCUS51692</name>
    <name evidence="6" type="ORF">HINF_LOCUS57982</name>
    <name evidence="7" type="ORF">HINF_LOCUS62372</name>
</gene>
<evidence type="ECO:0000313" key="2">
    <source>
        <dbReference type="EMBL" id="CAI9916076.1"/>
    </source>
</evidence>
<reference evidence="3" key="1">
    <citation type="submission" date="2023-06" db="EMBL/GenBank/DDBJ databases">
        <authorList>
            <person name="Kurt Z."/>
        </authorList>
    </citation>
    <scope>NUCLEOTIDE SEQUENCE</scope>
</reference>
<dbReference type="EMBL" id="CAXDID020000381">
    <property type="protein sequence ID" value="CAL6084784.1"/>
    <property type="molecule type" value="Genomic_DNA"/>
</dbReference>
<dbReference type="EMBL" id="CATOUU010000743">
    <property type="protein sequence ID" value="CAI9945336.1"/>
    <property type="molecule type" value="Genomic_DNA"/>
</dbReference>
<name>A0AA86PV16_9EUKA</name>
<keyword evidence="8" id="KW-1185">Reference proteome</keyword>
<dbReference type="EMBL" id="CATOUU010000972">
    <property type="protein sequence ID" value="CAI9964047.1"/>
    <property type="molecule type" value="Genomic_DNA"/>
</dbReference>
<dbReference type="EMBL" id="CATOUU010000089">
    <property type="protein sequence ID" value="CAI9916076.1"/>
    <property type="molecule type" value="Genomic_DNA"/>
</dbReference>
<dbReference type="PANTHER" id="PTHR47026:SF2">
    <property type="entry name" value="FLAGELLAR ASSOCIATED PROTEIN"/>
    <property type="match status" value="1"/>
</dbReference>
<reference evidence="5 8" key="2">
    <citation type="submission" date="2024-07" db="EMBL/GenBank/DDBJ databases">
        <authorList>
            <person name="Akdeniz Z."/>
        </authorList>
    </citation>
    <scope>NUCLEOTIDE SEQUENCE [LARGE SCALE GENOMIC DNA]</scope>
</reference>
<protein>
    <submittedName>
        <fullName evidence="3">Uncharacterized protein</fullName>
    </submittedName>
</protein>
<evidence type="ECO:0000256" key="1">
    <source>
        <dbReference type="SAM" id="Coils"/>
    </source>
</evidence>
<dbReference type="Gene3D" id="1.20.120.20">
    <property type="entry name" value="Apolipoprotein"/>
    <property type="match status" value="1"/>
</dbReference>
<evidence type="ECO:0000313" key="3">
    <source>
        <dbReference type="EMBL" id="CAI9945336.1"/>
    </source>
</evidence>
<dbReference type="AlphaFoldDB" id="A0AA86PV16"/>
<organism evidence="3">
    <name type="scientific">Hexamita inflata</name>
    <dbReference type="NCBI Taxonomy" id="28002"/>
    <lineage>
        <taxon>Eukaryota</taxon>
        <taxon>Metamonada</taxon>
        <taxon>Diplomonadida</taxon>
        <taxon>Hexamitidae</taxon>
        <taxon>Hexamitinae</taxon>
        <taxon>Hexamita</taxon>
    </lineage>
</organism>
<feature type="coiled-coil region" evidence="1">
    <location>
        <begin position="74"/>
        <end position="153"/>
    </location>
</feature>